<dbReference type="RefSeq" id="XP_022482611.1">
    <property type="nucleotide sequence ID" value="XM_022637531.1"/>
</dbReference>
<keyword evidence="1" id="KW-0472">Membrane</keyword>
<keyword evidence="1" id="KW-1133">Transmembrane helix</keyword>
<dbReference type="Gene3D" id="1.20.1250.20">
    <property type="entry name" value="MFS general substrate transporter like domains"/>
    <property type="match status" value="1"/>
</dbReference>
<gene>
    <name evidence="2" type="ORF">PENARI_c059G07417</name>
</gene>
<dbReference type="STRING" id="1835702.A0A1F5L284"/>
<protein>
    <recommendedName>
        <fullName evidence="4">Major facilitator superfamily (MFS) profile domain-containing protein</fullName>
    </recommendedName>
</protein>
<evidence type="ECO:0008006" key="4">
    <source>
        <dbReference type="Google" id="ProtNLM"/>
    </source>
</evidence>
<accession>A0A1F5L284</accession>
<dbReference type="Proteomes" id="UP000177622">
    <property type="component" value="Unassembled WGS sequence"/>
</dbReference>
<evidence type="ECO:0000256" key="1">
    <source>
        <dbReference type="SAM" id="Phobius"/>
    </source>
</evidence>
<organism evidence="2 3">
    <name type="scientific">Penicillium arizonense</name>
    <dbReference type="NCBI Taxonomy" id="1835702"/>
    <lineage>
        <taxon>Eukaryota</taxon>
        <taxon>Fungi</taxon>
        <taxon>Dikarya</taxon>
        <taxon>Ascomycota</taxon>
        <taxon>Pezizomycotina</taxon>
        <taxon>Eurotiomycetes</taxon>
        <taxon>Eurotiomycetidae</taxon>
        <taxon>Eurotiales</taxon>
        <taxon>Aspergillaceae</taxon>
        <taxon>Penicillium</taxon>
    </lineage>
</organism>
<dbReference type="EMBL" id="LXJU01000059">
    <property type="protein sequence ID" value="OGE47147.1"/>
    <property type="molecule type" value="Genomic_DNA"/>
</dbReference>
<evidence type="ECO:0000313" key="2">
    <source>
        <dbReference type="EMBL" id="OGE47147.1"/>
    </source>
</evidence>
<name>A0A1F5L284_PENAI</name>
<keyword evidence="1" id="KW-0812">Transmembrane</keyword>
<reference evidence="2 3" key="1">
    <citation type="journal article" date="2016" name="Sci. Rep.">
        <title>Penicillium arizonense, a new, genome sequenced fungal species, reveals a high chemical diversity in secreted metabolites.</title>
        <authorList>
            <person name="Grijseels S."/>
            <person name="Nielsen J.C."/>
            <person name="Randelovic M."/>
            <person name="Nielsen J."/>
            <person name="Nielsen K.F."/>
            <person name="Workman M."/>
            <person name="Frisvad J.C."/>
        </authorList>
    </citation>
    <scope>NUCLEOTIDE SEQUENCE [LARGE SCALE GENOMIC DNA]</scope>
    <source>
        <strain evidence="2 3">CBS 141311</strain>
    </source>
</reference>
<dbReference type="GeneID" id="34582265"/>
<proteinExistence type="predicted"/>
<dbReference type="AlphaFoldDB" id="A0A1F5L284"/>
<sequence length="57" mass="6486">MAYRAKRLVIYESYYKATFLSAQSESHIAWIGSLQAFFMFSAGLISGPMMDRYGPKP</sequence>
<dbReference type="SUPFAM" id="SSF103473">
    <property type="entry name" value="MFS general substrate transporter"/>
    <property type="match status" value="1"/>
</dbReference>
<dbReference type="InterPro" id="IPR036259">
    <property type="entry name" value="MFS_trans_sf"/>
</dbReference>
<comment type="caution">
    <text evidence="2">The sequence shown here is derived from an EMBL/GenBank/DDBJ whole genome shotgun (WGS) entry which is preliminary data.</text>
</comment>
<evidence type="ECO:0000313" key="3">
    <source>
        <dbReference type="Proteomes" id="UP000177622"/>
    </source>
</evidence>
<keyword evidence="3" id="KW-1185">Reference proteome</keyword>
<dbReference type="OrthoDB" id="6499973at2759"/>
<feature type="transmembrane region" description="Helical" evidence="1">
    <location>
        <begin position="28"/>
        <end position="47"/>
    </location>
</feature>